<proteinExistence type="predicted"/>
<sequence length="71" mass="8238">MMRSIANIGDRLLALVVPEHRAAADDCVTEYRCGPYACTKYMDYKVRKQVRRNCWKAGAGPWRNTNYCCYI</sequence>
<evidence type="ECO:0000313" key="1">
    <source>
        <dbReference type="EMBL" id="MBB3729023.1"/>
    </source>
</evidence>
<evidence type="ECO:0000313" key="2">
    <source>
        <dbReference type="Proteomes" id="UP000579945"/>
    </source>
</evidence>
<name>A0A7W5YC80_9ACTN</name>
<accession>A0A7W5YC80</accession>
<gene>
    <name evidence="1" type="ORF">FHR33_004883</name>
</gene>
<dbReference type="RefSeq" id="WP_344841033.1">
    <property type="nucleotide sequence ID" value="NZ_BAAAXX010000108.1"/>
</dbReference>
<reference evidence="1 2" key="1">
    <citation type="submission" date="2020-08" db="EMBL/GenBank/DDBJ databases">
        <title>Sequencing the genomes of 1000 actinobacteria strains.</title>
        <authorList>
            <person name="Klenk H.-P."/>
        </authorList>
    </citation>
    <scope>NUCLEOTIDE SEQUENCE [LARGE SCALE GENOMIC DNA]</scope>
    <source>
        <strain evidence="1 2">DSM 44320</strain>
    </source>
</reference>
<dbReference type="Proteomes" id="UP000579945">
    <property type="component" value="Unassembled WGS sequence"/>
</dbReference>
<comment type="caution">
    <text evidence="1">The sequence shown here is derived from an EMBL/GenBank/DDBJ whole genome shotgun (WGS) entry which is preliminary data.</text>
</comment>
<dbReference type="AlphaFoldDB" id="A0A7W5YC80"/>
<keyword evidence="2" id="KW-1185">Reference proteome</keyword>
<protein>
    <submittedName>
        <fullName evidence="1">Uncharacterized protein</fullName>
    </submittedName>
</protein>
<dbReference type="EMBL" id="JACIBV010000001">
    <property type="protein sequence ID" value="MBB3729023.1"/>
    <property type="molecule type" value="Genomic_DNA"/>
</dbReference>
<organism evidence="1 2">
    <name type="scientific">Nonomuraea dietziae</name>
    <dbReference type="NCBI Taxonomy" id="65515"/>
    <lineage>
        <taxon>Bacteria</taxon>
        <taxon>Bacillati</taxon>
        <taxon>Actinomycetota</taxon>
        <taxon>Actinomycetes</taxon>
        <taxon>Streptosporangiales</taxon>
        <taxon>Streptosporangiaceae</taxon>
        <taxon>Nonomuraea</taxon>
    </lineage>
</organism>